<sequence>MNWRRLGVALMLVGLAVGATGTYSAVSLDADRGFSIGAAGDDPDQQNANYFDTADRTASYTTIGDWPKTVLAVFNQFGQPVTATEVAVVDLQPVNASANNTTTNRSALSVADSAFSKGSTLGAGNDAPVAIECNPDYNNTVRGDHEIGLSLVVVGDDSGAEIALDRTVTATVECN</sequence>
<gene>
    <name evidence="1" type="ORF">ACFSAU_15385</name>
</gene>
<dbReference type="EMBL" id="JBHUCZ010000022">
    <property type="protein sequence ID" value="MFD1568877.1"/>
    <property type="molecule type" value="Genomic_DNA"/>
</dbReference>
<organism evidence="1 2">
    <name type="scientific">Halolamina litorea</name>
    <dbReference type="NCBI Taxonomy" id="1515593"/>
    <lineage>
        <taxon>Archaea</taxon>
        <taxon>Methanobacteriati</taxon>
        <taxon>Methanobacteriota</taxon>
        <taxon>Stenosarchaea group</taxon>
        <taxon>Halobacteria</taxon>
        <taxon>Halobacteriales</taxon>
        <taxon>Haloferacaceae</taxon>
    </lineage>
</organism>
<protein>
    <recommendedName>
        <fullName evidence="3">SipW-cognate class signal peptide</fullName>
    </recommendedName>
</protein>
<evidence type="ECO:0000313" key="1">
    <source>
        <dbReference type="EMBL" id="MFD1568877.1"/>
    </source>
</evidence>
<comment type="caution">
    <text evidence="1">The sequence shown here is derived from an EMBL/GenBank/DDBJ whole genome shotgun (WGS) entry which is preliminary data.</text>
</comment>
<dbReference type="AlphaFoldDB" id="A0ABD6BW74"/>
<dbReference type="Proteomes" id="UP001597139">
    <property type="component" value="Unassembled WGS sequence"/>
</dbReference>
<proteinExistence type="predicted"/>
<name>A0ABD6BW74_9EURY</name>
<keyword evidence="2" id="KW-1185">Reference proteome</keyword>
<reference evidence="1 2" key="1">
    <citation type="journal article" date="2019" name="Int. J. Syst. Evol. Microbiol.">
        <title>The Global Catalogue of Microorganisms (GCM) 10K type strain sequencing project: providing services to taxonomists for standard genome sequencing and annotation.</title>
        <authorList>
            <consortium name="The Broad Institute Genomics Platform"/>
            <consortium name="The Broad Institute Genome Sequencing Center for Infectious Disease"/>
            <person name="Wu L."/>
            <person name="Ma J."/>
        </authorList>
    </citation>
    <scope>NUCLEOTIDE SEQUENCE [LARGE SCALE GENOMIC DNA]</scope>
    <source>
        <strain evidence="1 2">CGMCC 1.12859</strain>
    </source>
</reference>
<evidence type="ECO:0000313" key="2">
    <source>
        <dbReference type="Proteomes" id="UP001597139"/>
    </source>
</evidence>
<evidence type="ECO:0008006" key="3">
    <source>
        <dbReference type="Google" id="ProtNLM"/>
    </source>
</evidence>
<dbReference type="RefSeq" id="WP_267644982.1">
    <property type="nucleotide sequence ID" value="NZ_JANHGR010000001.1"/>
</dbReference>
<accession>A0ABD6BW74</accession>